<feature type="compositionally biased region" description="Acidic residues" evidence="1">
    <location>
        <begin position="582"/>
        <end position="598"/>
    </location>
</feature>
<dbReference type="AlphaFoldDB" id="A0A9W8THP5"/>
<feature type="region of interest" description="Disordered" evidence="1">
    <location>
        <begin position="346"/>
        <end position="404"/>
    </location>
</feature>
<dbReference type="Proteomes" id="UP001148614">
    <property type="component" value="Unassembled WGS sequence"/>
</dbReference>
<gene>
    <name evidence="2" type="ORF">NPX13_g10669</name>
</gene>
<feature type="compositionally biased region" description="Low complexity" evidence="1">
    <location>
        <begin position="377"/>
        <end position="393"/>
    </location>
</feature>
<evidence type="ECO:0000313" key="2">
    <source>
        <dbReference type="EMBL" id="KAJ3554238.1"/>
    </source>
</evidence>
<feature type="compositionally biased region" description="Pro residues" evidence="1">
    <location>
        <begin position="363"/>
        <end position="376"/>
    </location>
</feature>
<feature type="region of interest" description="Disordered" evidence="1">
    <location>
        <begin position="570"/>
        <end position="598"/>
    </location>
</feature>
<keyword evidence="3" id="KW-1185">Reference proteome</keyword>
<protein>
    <submittedName>
        <fullName evidence="2">Uncharacterized protein</fullName>
    </submittedName>
</protein>
<feature type="region of interest" description="Disordered" evidence="1">
    <location>
        <begin position="19"/>
        <end position="39"/>
    </location>
</feature>
<proteinExistence type="predicted"/>
<feature type="compositionally biased region" description="Polar residues" evidence="1">
    <location>
        <begin position="29"/>
        <end position="39"/>
    </location>
</feature>
<accession>A0A9W8THP5</accession>
<comment type="caution">
    <text evidence="2">The sequence shown here is derived from an EMBL/GenBank/DDBJ whole genome shotgun (WGS) entry which is preliminary data.</text>
</comment>
<evidence type="ECO:0000313" key="3">
    <source>
        <dbReference type="Proteomes" id="UP001148614"/>
    </source>
</evidence>
<evidence type="ECO:0000256" key="1">
    <source>
        <dbReference type="SAM" id="MobiDB-lite"/>
    </source>
</evidence>
<dbReference type="VEuPathDB" id="FungiDB:F4678DRAFT_484910"/>
<organism evidence="2 3">
    <name type="scientific">Xylaria arbuscula</name>
    <dbReference type="NCBI Taxonomy" id="114810"/>
    <lineage>
        <taxon>Eukaryota</taxon>
        <taxon>Fungi</taxon>
        <taxon>Dikarya</taxon>
        <taxon>Ascomycota</taxon>
        <taxon>Pezizomycotina</taxon>
        <taxon>Sordariomycetes</taxon>
        <taxon>Xylariomycetidae</taxon>
        <taxon>Xylariales</taxon>
        <taxon>Xylariaceae</taxon>
        <taxon>Xylaria</taxon>
    </lineage>
</organism>
<sequence>MITPLVALRKRARSRYNLHDLPIPKKQKQSNGQYSSPRNTSILFSYNTTSSPDTVAFTDKMGFVEEHEIEEIMADDESSFTNTDEMSLDYDEQADGTEEVTTLQPKLPFSQRANAFVSLGDYEFQKIENYFFSLLSKSGLSIDEILEGTFDDHEVMLITPQEGPPDVVRFQMRNAYRYRENLETRFKGHTETLAFKMACLYFGLPVEPLRAGTMPFDSSPGPDLQETDVTLKSNPLQFLEAYGTENELTDGADILGLRGGSGEVDIKQEDIKQEDIEDWMMDDISVEGDPVPMDFDRNSEDFEQPGIGGLHEPINRQGDNHPWLKNIIQPDAEAIKLREEIMKKTFKRMPNNPFKAASKTPKTPIPPKTPSPPKASAPPKTSASPETAASTKAGETTAEPTGINQDALNYAFRNSKNTPTEARRAQELRDRTFTEATSIFTNPLKPVMPLNGPPLESIIKTGPSMPGVSIAMMTPTEMLRLQQEVHSLRFQLLDRTRVCPYADCDRYFTFSDGEGLDRHIREEHNILRCYFCDKNADLLPYYDTDKIKEHFVAEHLADILKIGNMQLVDAQPSSPEAKAEEGSDEEVDAAEEPLEDSG</sequence>
<reference evidence="2" key="1">
    <citation type="submission" date="2022-07" db="EMBL/GenBank/DDBJ databases">
        <title>Genome Sequence of Xylaria arbuscula.</title>
        <authorList>
            <person name="Buettner E."/>
        </authorList>
    </citation>
    <scope>NUCLEOTIDE SEQUENCE</scope>
    <source>
        <strain evidence="2">VT107</strain>
    </source>
</reference>
<dbReference type="EMBL" id="JANPWZ010003111">
    <property type="protein sequence ID" value="KAJ3554238.1"/>
    <property type="molecule type" value="Genomic_DNA"/>
</dbReference>
<name>A0A9W8THP5_9PEZI</name>